<dbReference type="Proteomes" id="UP000299102">
    <property type="component" value="Unassembled WGS sequence"/>
</dbReference>
<protein>
    <submittedName>
        <fullName evidence="2">Uncharacterized protein</fullName>
    </submittedName>
</protein>
<evidence type="ECO:0000313" key="2">
    <source>
        <dbReference type="EMBL" id="GBP60691.1"/>
    </source>
</evidence>
<keyword evidence="3" id="KW-1185">Reference proteome</keyword>
<reference evidence="2 3" key="1">
    <citation type="journal article" date="2019" name="Commun. Biol.">
        <title>The bagworm genome reveals a unique fibroin gene that provides high tensile strength.</title>
        <authorList>
            <person name="Kono N."/>
            <person name="Nakamura H."/>
            <person name="Ohtoshi R."/>
            <person name="Tomita M."/>
            <person name="Numata K."/>
            <person name="Arakawa K."/>
        </authorList>
    </citation>
    <scope>NUCLEOTIDE SEQUENCE [LARGE SCALE GENOMIC DNA]</scope>
</reference>
<gene>
    <name evidence="2" type="ORF">EVAR_55761_1</name>
</gene>
<comment type="caution">
    <text evidence="2">The sequence shown here is derived from an EMBL/GenBank/DDBJ whole genome shotgun (WGS) entry which is preliminary data.</text>
</comment>
<accession>A0A4C1XA46</accession>
<proteinExistence type="predicted"/>
<evidence type="ECO:0000313" key="3">
    <source>
        <dbReference type="Proteomes" id="UP000299102"/>
    </source>
</evidence>
<sequence>MRAAEQKWAAARFCSTDIKEGSQRRALPGAGAGLGPCWATPGYGRPLLSSWPVAPPLLAPTLVPARPSPPPAATAPKVHSTSPGCVARPRRVLTIVGVAESEAHGASPDCTVRHRRALTIVSAAEPKV</sequence>
<organism evidence="2 3">
    <name type="scientific">Eumeta variegata</name>
    <name type="common">Bagworm moth</name>
    <name type="synonym">Eumeta japonica</name>
    <dbReference type="NCBI Taxonomy" id="151549"/>
    <lineage>
        <taxon>Eukaryota</taxon>
        <taxon>Metazoa</taxon>
        <taxon>Ecdysozoa</taxon>
        <taxon>Arthropoda</taxon>
        <taxon>Hexapoda</taxon>
        <taxon>Insecta</taxon>
        <taxon>Pterygota</taxon>
        <taxon>Neoptera</taxon>
        <taxon>Endopterygota</taxon>
        <taxon>Lepidoptera</taxon>
        <taxon>Glossata</taxon>
        <taxon>Ditrysia</taxon>
        <taxon>Tineoidea</taxon>
        <taxon>Psychidae</taxon>
        <taxon>Oiketicinae</taxon>
        <taxon>Eumeta</taxon>
    </lineage>
</organism>
<dbReference type="AlphaFoldDB" id="A0A4C1XA46"/>
<name>A0A4C1XA46_EUMVA</name>
<dbReference type="EMBL" id="BGZK01000793">
    <property type="protein sequence ID" value="GBP60691.1"/>
    <property type="molecule type" value="Genomic_DNA"/>
</dbReference>
<evidence type="ECO:0000256" key="1">
    <source>
        <dbReference type="SAM" id="MobiDB-lite"/>
    </source>
</evidence>
<feature type="region of interest" description="Disordered" evidence="1">
    <location>
        <begin position="65"/>
        <end position="84"/>
    </location>
</feature>